<dbReference type="EMBL" id="JAGSXH010000070">
    <property type="protein sequence ID" value="MBS2965109.1"/>
    <property type="molecule type" value="Genomic_DNA"/>
</dbReference>
<dbReference type="Proteomes" id="UP000677913">
    <property type="component" value="Unassembled WGS sequence"/>
</dbReference>
<feature type="domain" description="DinB-like" evidence="1">
    <location>
        <begin position="38"/>
        <end position="163"/>
    </location>
</feature>
<accession>A0A8J8BFV6</accession>
<protein>
    <submittedName>
        <fullName evidence="2">DinB family protein</fullName>
    </submittedName>
</protein>
<gene>
    <name evidence="2" type="ORF">KGA66_18775</name>
</gene>
<comment type="caution">
    <text evidence="2">The sequence shown here is derived from an EMBL/GenBank/DDBJ whole genome shotgun (WGS) entry which is preliminary data.</text>
</comment>
<evidence type="ECO:0000259" key="1">
    <source>
        <dbReference type="Pfam" id="PF12867"/>
    </source>
</evidence>
<dbReference type="Gene3D" id="1.20.120.450">
    <property type="entry name" value="dinb family like domain"/>
    <property type="match status" value="1"/>
</dbReference>
<dbReference type="InterPro" id="IPR024775">
    <property type="entry name" value="DinB-like"/>
</dbReference>
<keyword evidence="3" id="KW-1185">Reference proteome</keyword>
<evidence type="ECO:0000313" key="3">
    <source>
        <dbReference type="Proteomes" id="UP000677913"/>
    </source>
</evidence>
<reference evidence="2" key="1">
    <citation type="submission" date="2021-04" db="EMBL/GenBank/DDBJ databases">
        <title>Genome based classification of Actinospica acidithermotolerans sp. nov., an actinobacterium isolated from an Indonesian hot spring.</title>
        <authorList>
            <person name="Kusuma A.B."/>
            <person name="Putra K.E."/>
            <person name="Nafisah S."/>
            <person name="Loh J."/>
            <person name="Nouioui I."/>
            <person name="Goodfellow M."/>
        </authorList>
    </citation>
    <scope>NUCLEOTIDE SEQUENCE</scope>
    <source>
        <strain evidence="2">DSM 45618</strain>
    </source>
</reference>
<evidence type="ECO:0000313" key="2">
    <source>
        <dbReference type="EMBL" id="MBS2965109.1"/>
    </source>
</evidence>
<dbReference type="SUPFAM" id="SSF109854">
    <property type="entry name" value="DinB/YfiT-like putative metalloenzymes"/>
    <property type="match status" value="1"/>
</dbReference>
<proteinExistence type="predicted"/>
<name>A0A8J8BFV6_9ACTN</name>
<sequence>MEWEECAECGFVYDLGDAASAARSARELAAEVAWLLRADGPDLRTRPRQGVWSPLEYGCHLRDVFLVQRERLLAARRAGWDGGRLELAPMGRQERVENDGYASQDPQDVARQLCDAALLFGGVLDRLDAGDWAREVVYPFPEPAPRSLAWVALHTVHEAQHHLMDIRRQLG</sequence>
<organism evidence="2 3">
    <name type="scientific">Actinocrinis puniceicyclus</name>
    <dbReference type="NCBI Taxonomy" id="977794"/>
    <lineage>
        <taxon>Bacteria</taxon>
        <taxon>Bacillati</taxon>
        <taxon>Actinomycetota</taxon>
        <taxon>Actinomycetes</taxon>
        <taxon>Catenulisporales</taxon>
        <taxon>Actinospicaceae</taxon>
        <taxon>Actinocrinis</taxon>
    </lineage>
</organism>
<dbReference type="AlphaFoldDB" id="A0A8J8BFV6"/>
<dbReference type="InterPro" id="IPR034660">
    <property type="entry name" value="DinB/YfiT-like"/>
</dbReference>
<dbReference type="RefSeq" id="WP_211469464.1">
    <property type="nucleotide sequence ID" value="NZ_JAGSXH010000070.1"/>
</dbReference>
<dbReference type="Pfam" id="PF12867">
    <property type="entry name" value="DinB_2"/>
    <property type="match status" value="1"/>
</dbReference>